<keyword evidence="5" id="KW-0746">Sphingolipid metabolism</keyword>
<feature type="transmembrane region" description="Helical" evidence="10">
    <location>
        <begin position="188"/>
        <end position="207"/>
    </location>
</feature>
<feature type="transmembrane region" description="Helical" evidence="10">
    <location>
        <begin position="213"/>
        <end position="230"/>
    </location>
</feature>
<evidence type="ECO:0000256" key="6">
    <source>
        <dbReference type="ARBA" id="ARBA00022989"/>
    </source>
</evidence>
<dbReference type="Proteomes" id="UP000887572">
    <property type="component" value="Unplaced"/>
</dbReference>
<keyword evidence="3" id="KW-0808">Transferase</keyword>
<feature type="compositionally biased region" description="Polar residues" evidence="9">
    <location>
        <begin position="295"/>
        <end position="310"/>
    </location>
</feature>
<feature type="region of interest" description="Disordered" evidence="9">
    <location>
        <begin position="290"/>
        <end position="310"/>
    </location>
</feature>
<evidence type="ECO:0000313" key="13">
    <source>
        <dbReference type="WBParaSite" id="Gr19_v10_g12114.t1"/>
    </source>
</evidence>
<dbReference type="InterPro" id="IPR025749">
    <property type="entry name" value="Sphingomyelin_synth-like_dom"/>
</dbReference>
<evidence type="ECO:0000256" key="2">
    <source>
        <dbReference type="ARBA" id="ARBA00005441"/>
    </source>
</evidence>
<feature type="domain" description="Sphingomyelin synthase-like" evidence="11">
    <location>
        <begin position="156"/>
        <end position="228"/>
    </location>
</feature>
<organism evidence="12 13">
    <name type="scientific">Globodera rostochiensis</name>
    <name type="common">Golden nematode worm</name>
    <name type="synonym">Heterodera rostochiensis</name>
    <dbReference type="NCBI Taxonomy" id="31243"/>
    <lineage>
        <taxon>Eukaryota</taxon>
        <taxon>Metazoa</taxon>
        <taxon>Ecdysozoa</taxon>
        <taxon>Nematoda</taxon>
        <taxon>Chromadorea</taxon>
        <taxon>Rhabditida</taxon>
        <taxon>Tylenchina</taxon>
        <taxon>Tylenchomorpha</taxon>
        <taxon>Tylenchoidea</taxon>
        <taxon>Heteroderidae</taxon>
        <taxon>Heteroderinae</taxon>
        <taxon>Globodera</taxon>
    </lineage>
</organism>
<dbReference type="GO" id="GO:0006686">
    <property type="term" value="P:sphingomyelin biosynthetic process"/>
    <property type="evidence" value="ECO:0007669"/>
    <property type="project" value="TreeGrafter"/>
</dbReference>
<comment type="similarity">
    <text evidence="2">Belongs to the sphingomyelin synthase family.</text>
</comment>
<keyword evidence="8 10" id="KW-0472">Membrane</keyword>
<proteinExistence type="inferred from homology"/>
<evidence type="ECO:0000256" key="7">
    <source>
        <dbReference type="ARBA" id="ARBA00023098"/>
    </source>
</evidence>
<evidence type="ECO:0000256" key="9">
    <source>
        <dbReference type="SAM" id="MobiDB-lite"/>
    </source>
</evidence>
<dbReference type="PANTHER" id="PTHR21290">
    <property type="entry name" value="SPHINGOMYELIN SYNTHETASE"/>
    <property type="match status" value="1"/>
</dbReference>
<evidence type="ECO:0000256" key="1">
    <source>
        <dbReference type="ARBA" id="ARBA00004141"/>
    </source>
</evidence>
<feature type="transmembrane region" description="Helical" evidence="10">
    <location>
        <begin position="159"/>
        <end position="176"/>
    </location>
</feature>
<keyword evidence="4 10" id="KW-0812">Transmembrane</keyword>
<protein>
    <submittedName>
        <fullName evidence="13">Sphingomyelin synthase-like domain-containing protein</fullName>
    </submittedName>
</protein>
<feature type="transmembrane region" description="Helical" evidence="10">
    <location>
        <begin position="56"/>
        <end position="78"/>
    </location>
</feature>
<dbReference type="WBParaSite" id="Gr19_v10_g12114.t1">
    <property type="protein sequence ID" value="Gr19_v10_g12114.t1"/>
    <property type="gene ID" value="Gr19_v10_g12114"/>
</dbReference>
<name>A0A914GWY8_GLORO</name>
<dbReference type="InterPro" id="IPR045221">
    <property type="entry name" value="Sphingomyelin_synth-like"/>
</dbReference>
<evidence type="ECO:0000256" key="10">
    <source>
        <dbReference type="SAM" id="Phobius"/>
    </source>
</evidence>
<dbReference type="Pfam" id="PF14360">
    <property type="entry name" value="PAP2_C"/>
    <property type="match status" value="1"/>
</dbReference>
<dbReference type="GO" id="GO:0033188">
    <property type="term" value="F:sphingomyelin synthase activity"/>
    <property type="evidence" value="ECO:0007669"/>
    <property type="project" value="TreeGrafter"/>
</dbReference>
<reference evidence="13" key="1">
    <citation type="submission" date="2022-11" db="UniProtKB">
        <authorList>
            <consortium name="WormBaseParasite"/>
        </authorList>
    </citation>
    <scope>IDENTIFICATION</scope>
</reference>
<evidence type="ECO:0000256" key="3">
    <source>
        <dbReference type="ARBA" id="ARBA00022679"/>
    </source>
</evidence>
<sequence>MVHSNIPLEPQKLTFVLVFLIVAALSNWAALSYVHDFIGRTPLPDIVFSIVDEQPWAHPVGDFMVTLSSASLILLFLLHKYRVVVIRRTLFITACLYTLRTVMMLVTQLPSGYTNNSAKCRPELPPKERTLNVYIQRTLEQTVHVGFQDNTKRMLCGDLLFSGHTLVMIVATLTVDRYIPSAFRILRLLPRIFALVGVPCMVISRTHYTCDVVIAYLSAVAIFSMYHAFCEIESQSDRNRSILNSLALMRIVGWLEENTINFKSKNEFEFPFMDTLGRNLRIERRTMPGGRTDKCVTSNSPSSTVAIEPV</sequence>
<evidence type="ECO:0000313" key="12">
    <source>
        <dbReference type="Proteomes" id="UP000887572"/>
    </source>
</evidence>
<dbReference type="GO" id="GO:0047493">
    <property type="term" value="F:ceramide cholinephosphotransferase activity"/>
    <property type="evidence" value="ECO:0007669"/>
    <property type="project" value="TreeGrafter"/>
</dbReference>
<evidence type="ECO:0000256" key="5">
    <source>
        <dbReference type="ARBA" id="ARBA00022919"/>
    </source>
</evidence>
<feature type="transmembrane region" description="Helical" evidence="10">
    <location>
        <begin position="90"/>
        <end position="109"/>
    </location>
</feature>
<evidence type="ECO:0000256" key="8">
    <source>
        <dbReference type="ARBA" id="ARBA00023136"/>
    </source>
</evidence>
<dbReference type="GO" id="GO:0005789">
    <property type="term" value="C:endoplasmic reticulum membrane"/>
    <property type="evidence" value="ECO:0007669"/>
    <property type="project" value="TreeGrafter"/>
</dbReference>
<dbReference type="AlphaFoldDB" id="A0A914GWY8"/>
<keyword evidence="6 10" id="KW-1133">Transmembrane helix</keyword>
<keyword evidence="7" id="KW-0443">Lipid metabolism</keyword>
<dbReference type="GO" id="GO:0000139">
    <property type="term" value="C:Golgi membrane"/>
    <property type="evidence" value="ECO:0007669"/>
    <property type="project" value="TreeGrafter"/>
</dbReference>
<evidence type="ECO:0000256" key="4">
    <source>
        <dbReference type="ARBA" id="ARBA00022692"/>
    </source>
</evidence>
<dbReference type="PANTHER" id="PTHR21290:SF34">
    <property type="entry name" value="PHOSPHATIDYLCHOLINE:CERAMIDE CHOLINEPHOSPHOTRANSFERASE 3-RELATED"/>
    <property type="match status" value="1"/>
</dbReference>
<dbReference type="GO" id="GO:0046513">
    <property type="term" value="P:ceramide biosynthetic process"/>
    <property type="evidence" value="ECO:0007669"/>
    <property type="project" value="TreeGrafter"/>
</dbReference>
<comment type="subcellular location">
    <subcellularLocation>
        <location evidence="1">Membrane</location>
        <topology evidence="1">Multi-pass membrane protein</topology>
    </subcellularLocation>
</comment>
<keyword evidence="12" id="KW-1185">Reference proteome</keyword>
<evidence type="ECO:0000259" key="11">
    <source>
        <dbReference type="Pfam" id="PF14360"/>
    </source>
</evidence>
<dbReference type="GO" id="GO:0005886">
    <property type="term" value="C:plasma membrane"/>
    <property type="evidence" value="ECO:0007669"/>
    <property type="project" value="TreeGrafter"/>
</dbReference>
<accession>A0A914GWY8</accession>